<reference evidence="1 2" key="1">
    <citation type="journal article" date="2019" name="Nat. Ecol. Evol.">
        <title>Megaphylogeny resolves global patterns of mushroom evolution.</title>
        <authorList>
            <person name="Varga T."/>
            <person name="Krizsan K."/>
            <person name="Foldi C."/>
            <person name="Dima B."/>
            <person name="Sanchez-Garcia M."/>
            <person name="Sanchez-Ramirez S."/>
            <person name="Szollosi G.J."/>
            <person name="Szarkandi J.G."/>
            <person name="Papp V."/>
            <person name="Albert L."/>
            <person name="Andreopoulos W."/>
            <person name="Angelini C."/>
            <person name="Antonin V."/>
            <person name="Barry K.W."/>
            <person name="Bougher N.L."/>
            <person name="Buchanan P."/>
            <person name="Buyck B."/>
            <person name="Bense V."/>
            <person name="Catcheside P."/>
            <person name="Chovatia M."/>
            <person name="Cooper J."/>
            <person name="Damon W."/>
            <person name="Desjardin D."/>
            <person name="Finy P."/>
            <person name="Geml J."/>
            <person name="Haridas S."/>
            <person name="Hughes K."/>
            <person name="Justo A."/>
            <person name="Karasinski D."/>
            <person name="Kautmanova I."/>
            <person name="Kiss B."/>
            <person name="Kocsube S."/>
            <person name="Kotiranta H."/>
            <person name="LaButti K.M."/>
            <person name="Lechner B.E."/>
            <person name="Liimatainen K."/>
            <person name="Lipzen A."/>
            <person name="Lukacs Z."/>
            <person name="Mihaltcheva S."/>
            <person name="Morgado L.N."/>
            <person name="Niskanen T."/>
            <person name="Noordeloos M.E."/>
            <person name="Ohm R.A."/>
            <person name="Ortiz-Santana B."/>
            <person name="Ovrebo C."/>
            <person name="Racz N."/>
            <person name="Riley R."/>
            <person name="Savchenko A."/>
            <person name="Shiryaev A."/>
            <person name="Soop K."/>
            <person name="Spirin V."/>
            <person name="Szebenyi C."/>
            <person name="Tomsovsky M."/>
            <person name="Tulloss R.E."/>
            <person name="Uehling J."/>
            <person name="Grigoriev I.V."/>
            <person name="Vagvolgyi C."/>
            <person name="Papp T."/>
            <person name="Martin F.M."/>
            <person name="Miettinen O."/>
            <person name="Hibbett D.S."/>
            <person name="Nagy L.G."/>
        </authorList>
    </citation>
    <scope>NUCLEOTIDE SEQUENCE [LARGE SCALE GENOMIC DNA]</scope>
    <source>
        <strain evidence="1 2">NL-1719</strain>
    </source>
</reference>
<evidence type="ECO:0000313" key="1">
    <source>
        <dbReference type="EMBL" id="TFK62179.1"/>
    </source>
</evidence>
<protein>
    <submittedName>
        <fullName evidence="1">Uncharacterized protein</fullName>
    </submittedName>
</protein>
<evidence type="ECO:0000313" key="2">
    <source>
        <dbReference type="Proteomes" id="UP000308600"/>
    </source>
</evidence>
<dbReference type="Proteomes" id="UP000308600">
    <property type="component" value="Unassembled WGS sequence"/>
</dbReference>
<dbReference type="EMBL" id="ML208600">
    <property type="protein sequence ID" value="TFK62179.1"/>
    <property type="molecule type" value="Genomic_DNA"/>
</dbReference>
<keyword evidence="2" id="KW-1185">Reference proteome</keyword>
<name>A0ACD3AA34_9AGAR</name>
<organism evidence="1 2">
    <name type="scientific">Pluteus cervinus</name>
    <dbReference type="NCBI Taxonomy" id="181527"/>
    <lineage>
        <taxon>Eukaryota</taxon>
        <taxon>Fungi</taxon>
        <taxon>Dikarya</taxon>
        <taxon>Basidiomycota</taxon>
        <taxon>Agaricomycotina</taxon>
        <taxon>Agaricomycetes</taxon>
        <taxon>Agaricomycetidae</taxon>
        <taxon>Agaricales</taxon>
        <taxon>Pluteineae</taxon>
        <taxon>Pluteaceae</taxon>
        <taxon>Pluteus</taxon>
    </lineage>
</organism>
<sequence length="86" mass="9378">MDAPLHPPLRIQPNSQTPISAKKVQKRLGTFVDDLQARSTTGAQGVNTAIVVQLQKLKEALKEERELGEGVVSKLDEQAGAEEEED</sequence>
<proteinExistence type="predicted"/>
<gene>
    <name evidence="1" type="ORF">BDN72DRAFT_848948</name>
</gene>
<accession>A0ACD3AA34</accession>